<evidence type="ECO:0000313" key="3">
    <source>
        <dbReference type="Proteomes" id="UP000579945"/>
    </source>
</evidence>
<reference evidence="2 3" key="1">
    <citation type="submission" date="2020-08" db="EMBL/GenBank/DDBJ databases">
        <title>Sequencing the genomes of 1000 actinobacteria strains.</title>
        <authorList>
            <person name="Klenk H.-P."/>
        </authorList>
    </citation>
    <scope>NUCLEOTIDE SEQUENCE [LARGE SCALE GENOMIC DNA]</scope>
    <source>
        <strain evidence="2 3">DSM 44320</strain>
    </source>
</reference>
<dbReference type="Proteomes" id="UP000579945">
    <property type="component" value="Unassembled WGS sequence"/>
</dbReference>
<evidence type="ECO:0000256" key="1">
    <source>
        <dbReference type="SAM" id="MobiDB-lite"/>
    </source>
</evidence>
<comment type="caution">
    <text evidence="2">The sequence shown here is derived from an EMBL/GenBank/DDBJ whole genome shotgun (WGS) entry which is preliminary data.</text>
</comment>
<keyword evidence="3" id="KW-1185">Reference proteome</keyword>
<proteinExistence type="predicted"/>
<dbReference type="EMBL" id="JACIBV010000001">
    <property type="protein sequence ID" value="MBB3724752.1"/>
    <property type="molecule type" value="Genomic_DNA"/>
</dbReference>
<dbReference type="AlphaFoldDB" id="A0A7W5UUA7"/>
<name>A0A7W5UUA7_9ACTN</name>
<sequence length="112" mass="12147">MTIFSERVEALQAAAQDGDAEATREYGRLLSLLPGAAMAEDEPLWAGEPWLRAAVATRPDDTLARPASEPGAEWRPGELGRTGPLTGVRSVGQKYRPQGTWPQSWLQQSSTV</sequence>
<feature type="compositionally biased region" description="Polar residues" evidence="1">
    <location>
        <begin position="100"/>
        <end position="112"/>
    </location>
</feature>
<organism evidence="2 3">
    <name type="scientific">Nonomuraea dietziae</name>
    <dbReference type="NCBI Taxonomy" id="65515"/>
    <lineage>
        <taxon>Bacteria</taxon>
        <taxon>Bacillati</taxon>
        <taxon>Actinomycetota</taxon>
        <taxon>Actinomycetes</taxon>
        <taxon>Streptosporangiales</taxon>
        <taxon>Streptosporangiaceae</taxon>
        <taxon>Nonomuraea</taxon>
    </lineage>
</organism>
<feature type="region of interest" description="Disordered" evidence="1">
    <location>
        <begin position="61"/>
        <end position="112"/>
    </location>
</feature>
<accession>A0A7W5UUA7</accession>
<protein>
    <submittedName>
        <fullName evidence="2">Uncharacterized protein</fullName>
    </submittedName>
</protein>
<evidence type="ECO:0000313" key="2">
    <source>
        <dbReference type="EMBL" id="MBB3724752.1"/>
    </source>
</evidence>
<gene>
    <name evidence="2" type="ORF">FHR33_000612</name>
</gene>